<organism evidence="2">
    <name type="scientific">Pichia kluyveri</name>
    <name type="common">Yeast</name>
    <dbReference type="NCBI Taxonomy" id="36015"/>
    <lineage>
        <taxon>Eukaryota</taxon>
        <taxon>Fungi</taxon>
        <taxon>Dikarya</taxon>
        <taxon>Ascomycota</taxon>
        <taxon>Saccharomycotina</taxon>
        <taxon>Pichiomycetes</taxon>
        <taxon>Pichiales</taxon>
        <taxon>Pichiaceae</taxon>
        <taxon>Pichia</taxon>
    </lineage>
</organism>
<feature type="domain" description="Homing endonuclease LAGLIDADG" evidence="1">
    <location>
        <begin position="62"/>
        <end position="165"/>
    </location>
</feature>
<dbReference type="Gene3D" id="3.10.28.10">
    <property type="entry name" value="Homing endonucleases"/>
    <property type="match status" value="2"/>
</dbReference>
<accession>S5U4C6</accession>
<dbReference type="InterPro" id="IPR051289">
    <property type="entry name" value="LAGLIDADG_Endonuclease"/>
</dbReference>
<dbReference type="PANTHER" id="PTHR36181">
    <property type="entry name" value="INTRON-ENCODED ENDONUCLEASE AI3-RELATED"/>
    <property type="match status" value="1"/>
</dbReference>
<name>S5U4C6_PICKL</name>
<dbReference type="InterPro" id="IPR027434">
    <property type="entry name" value="Homing_endonucl"/>
</dbReference>
<dbReference type="Pfam" id="PF00961">
    <property type="entry name" value="LAGLIDADG_1"/>
    <property type="match status" value="2"/>
</dbReference>
<reference evidence="2" key="1">
    <citation type="submission" date="2013-04" db="EMBL/GenBank/DDBJ databases">
        <authorList>
            <person name="Hegedusova E."/>
            <person name="Brejova B."/>
            <person name="Nosek J."/>
        </authorList>
    </citation>
    <scope>NUCLEOTIDE SEQUENCE</scope>
    <source>
        <strain evidence="2">CBS 7907</strain>
    </source>
</reference>
<dbReference type="SUPFAM" id="SSF55608">
    <property type="entry name" value="Homing endonucleases"/>
    <property type="match status" value="2"/>
</dbReference>
<evidence type="ECO:0000313" key="2">
    <source>
        <dbReference type="EMBL" id="AGS44213.1"/>
    </source>
</evidence>
<feature type="domain" description="Homing endonuclease LAGLIDADG" evidence="1">
    <location>
        <begin position="218"/>
        <end position="329"/>
    </location>
</feature>
<sequence>MTNNIKLIKEINTFVSKLNMTPLIKDRLTLVLMRYEYCRENKLNSYDYILEDINKKDFNSHLVGFIDGDGCMKTGKRLGPRKGIYRIVPNIIIKIIAKDYMYLNLIIREVFPFSKKKTYANGGENTLTLSMSSKEDVKLIMDIIDENNGFLSQKRSRTYENFKELVNYVNTTQYGISHDEIWLNKGMEIWSKELELENRETKEKELDYINKNININKIMGFIEAEGSLVLHHNNTKNNIWISFEITQNTENDLILHGILNYINNLNDKSLVKENIELESKGIVYDKGKSRKNQLSRISITNNEYLYYKIIPMLLSTNMYTKMQINLVYFILGVVICKDLKNIPECRELYLKIKESINTNTEKLLDLNEILLILNKYL</sequence>
<dbReference type="GO" id="GO:0005739">
    <property type="term" value="C:mitochondrion"/>
    <property type="evidence" value="ECO:0007669"/>
    <property type="project" value="UniProtKB-ARBA"/>
</dbReference>
<proteinExistence type="predicted"/>
<dbReference type="EMBL" id="KC993182">
    <property type="protein sequence ID" value="AGS44213.1"/>
    <property type="molecule type" value="Genomic_DNA"/>
</dbReference>
<dbReference type="GeneID" id="16694605"/>
<evidence type="ECO:0000259" key="1">
    <source>
        <dbReference type="Pfam" id="PF00961"/>
    </source>
</evidence>
<dbReference type="AlphaFoldDB" id="S5U4C6"/>
<dbReference type="RefSeq" id="YP_008474935.1">
    <property type="nucleotide sequence ID" value="NC_022158.1"/>
</dbReference>
<keyword evidence="2" id="KW-0496">Mitochondrion</keyword>
<dbReference type="PANTHER" id="PTHR36181:SF2">
    <property type="entry name" value="INTRON-ENCODED ENDONUCLEASE AI3-RELATED"/>
    <property type="match status" value="1"/>
</dbReference>
<dbReference type="InterPro" id="IPR004860">
    <property type="entry name" value="LAGLIDADG_dom"/>
</dbReference>
<gene>
    <name evidence="2" type="primary">orf377</name>
</gene>
<protein>
    <recommendedName>
        <fullName evidence="1">Homing endonuclease LAGLIDADG domain-containing protein</fullName>
    </recommendedName>
</protein>
<geneLocation type="mitochondrion" evidence="2"/>
<dbReference type="GO" id="GO:0004519">
    <property type="term" value="F:endonuclease activity"/>
    <property type="evidence" value="ECO:0007669"/>
    <property type="project" value="InterPro"/>
</dbReference>